<organism evidence="2 3">
    <name type="scientific">Mobilitalea sibirica</name>
    <dbReference type="NCBI Taxonomy" id="1462919"/>
    <lineage>
        <taxon>Bacteria</taxon>
        <taxon>Bacillati</taxon>
        <taxon>Bacillota</taxon>
        <taxon>Clostridia</taxon>
        <taxon>Lachnospirales</taxon>
        <taxon>Lachnospiraceae</taxon>
        <taxon>Mobilitalea</taxon>
    </lineage>
</organism>
<reference evidence="2" key="1">
    <citation type="submission" date="2020-12" db="EMBL/GenBank/DDBJ databases">
        <title>M. sibirica DSM 26468T genome.</title>
        <authorList>
            <person name="Thieme N."/>
            <person name="Rettenmaier R."/>
            <person name="Zverlov V."/>
            <person name="Liebl W."/>
        </authorList>
    </citation>
    <scope>NUCLEOTIDE SEQUENCE</scope>
    <source>
        <strain evidence="2">DSM 26468</strain>
    </source>
</reference>
<evidence type="ECO:0000313" key="3">
    <source>
        <dbReference type="Proteomes" id="UP000623269"/>
    </source>
</evidence>
<evidence type="ECO:0000313" key="2">
    <source>
        <dbReference type="EMBL" id="MBH1940642.1"/>
    </source>
</evidence>
<evidence type="ECO:0000256" key="1">
    <source>
        <dbReference type="SAM" id="Coils"/>
    </source>
</evidence>
<dbReference type="Proteomes" id="UP000623269">
    <property type="component" value="Unassembled WGS sequence"/>
</dbReference>
<name>A0A8J7HC52_9FIRM</name>
<gene>
    <name evidence="2" type="ORF">I5677_07050</name>
</gene>
<dbReference type="AlphaFoldDB" id="A0A8J7HC52"/>
<feature type="coiled-coil region" evidence="1">
    <location>
        <begin position="4"/>
        <end position="31"/>
    </location>
</feature>
<keyword evidence="3" id="KW-1185">Reference proteome</keyword>
<comment type="caution">
    <text evidence="2">The sequence shown here is derived from an EMBL/GenBank/DDBJ whole genome shotgun (WGS) entry which is preliminary data.</text>
</comment>
<protein>
    <submittedName>
        <fullName evidence="2">Uncharacterized protein</fullName>
    </submittedName>
</protein>
<sequence>MVIIDIKTNELKSVVENMEQLNRNLATAIDDGVTSLSQLDSNNCLKISMDAAVKSFFLSLYSSFGVISDKENQEKLNAYIPVITFTMEDGFYIFYSEDFTGVDGYTYVAKTWSEKFPYYYEDEDFIYGFSLGNVISLYDKNGLLSGAERSVFKLDYHDIQTKSEYASFRNLRPESILLNDESFELVRKGTIISCIEVSMAYYTSHHNKIAQRYGITYNFSLPVIRDDEWAPFLDDISMFVVFQGYPYGNEASETYNRFLSAGAKVSKNKVYYIEQKDWYYIYHRSDCPELRQEGIIFDDTPYYTIKDCVEKGAYACEHCCKNRKHVYAPDIS</sequence>
<keyword evidence="1" id="KW-0175">Coiled coil</keyword>
<dbReference type="EMBL" id="JAEAGR010000005">
    <property type="protein sequence ID" value="MBH1940642.1"/>
    <property type="molecule type" value="Genomic_DNA"/>
</dbReference>
<proteinExistence type="predicted"/>
<accession>A0A8J7HC52</accession>